<dbReference type="EMBL" id="ACOU01000007">
    <property type="protein sequence ID" value="EKX72301.1"/>
    <property type="molecule type" value="Genomic_DNA"/>
</dbReference>
<evidence type="ECO:0000313" key="1">
    <source>
        <dbReference type="EMBL" id="EKX72301.1"/>
    </source>
</evidence>
<dbReference type="Proteomes" id="UP000031512">
    <property type="component" value="Unassembled WGS sequence"/>
</dbReference>
<evidence type="ECO:0000313" key="2">
    <source>
        <dbReference type="Proteomes" id="UP000031512"/>
    </source>
</evidence>
<gene>
    <name evidence="1" type="ORF">BEWA_047660</name>
</gene>
<dbReference type="AlphaFoldDB" id="L1LAG7"/>
<comment type="caution">
    <text evidence="1">The sequence shown here is derived from an EMBL/GenBank/DDBJ whole genome shotgun (WGS) entry which is preliminary data.</text>
</comment>
<protein>
    <submittedName>
        <fullName evidence="1">Uncharacterized protein</fullName>
    </submittedName>
</protein>
<name>L1LAG7_THEEQ</name>
<reference evidence="1 2" key="1">
    <citation type="journal article" date="2012" name="BMC Genomics">
        <title>Comparative genomic analysis and phylogenetic position of Theileria equi.</title>
        <authorList>
            <person name="Kappmeyer L.S."/>
            <person name="Thiagarajan M."/>
            <person name="Herndon D.R."/>
            <person name="Ramsay J.D."/>
            <person name="Caler E."/>
            <person name="Djikeng A."/>
            <person name="Gillespie J.J."/>
            <person name="Lau A.O."/>
            <person name="Roalson E.H."/>
            <person name="Silva J.C."/>
            <person name="Silva M.G."/>
            <person name="Suarez C.E."/>
            <person name="Ueti M.W."/>
            <person name="Nene V.M."/>
            <person name="Mealey R.H."/>
            <person name="Knowles D.P."/>
            <person name="Brayton K.A."/>
        </authorList>
    </citation>
    <scope>NUCLEOTIDE SEQUENCE [LARGE SCALE GENOMIC DNA]</scope>
    <source>
        <strain evidence="1 2">WA</strain>
    </source>
</reference>
<dbReference type="VEuPathDB" id="PiroplasmaDB:BEWA_047660"/>
<keyword evidence="2" id="KW-1185">Reference proteome</keyword>
<dbReference type="GeneID" id="15803993"/>
<accession>L1LAG7</accession>
<organism evidence="1 2">
    <name type="scientific">Theileria equi strain WA</name>
    <dbReference type="NCBI Taxonomy" id="1537102"/>
    <lineage>
        <taxon>Eukaryota</taxon>
        <taxon>Sar</taxon>
        <taxon>Alveolata</taxon>
        <taxon>Apicomplexa</taxon>
        <taxon>Aconoidasida</taxon>
        <taxon>Piroplasmida</taxon>
        <taxon>Theileriidae</taxon>
        <taxon>Theileria</taxon>
    </lineage>
</organism>
<proteinExistence type="predicted"/>
<dbReference type="KEGG" id="beq:BEWA_047660"/>
<dbReference type="RefSeq" id="XP_004831753.1">
    <property type="nucleotide sequence ID" value="XM_004831696.1"/>
</dbReference>
<sequence length="456" mass="51700">MTHRSKVDIDIHRGYNRDDNVTSQGFTKYYISKGVNVFITIENRADLNNYRLIKHSLERGYSIDTIKNGEYLALFKPPPSKKTTVTVFYSISDITHENPLLVQFGEGYNGYYTTTDSTNWSKQNGINESNIKKTLEKLNCQKNQYHVIKISEGIGYSCPSCSTQPVLVSPGSSYYTHTVYGYIGELRDGDIEQRGVTLTGRISSVYVYWSKWETPKPLLINIQGSTWYQRTDLVSSKWTPVSQHIPRNFSDKTNILRILIGYYSPTVTIDIGDGKGLSESGSGTTYKDPGSQDNQETISLRRDDVKVDKKGTEYIGFTHFVSSKPAFIAREIKHNSNTLEDVKPNYPLDSVTAFYFGDEPSEEKKLLLVELKKFDKTYKYYERAKKDAPIWTELIRGGEENRQLYGPSLKEELEKLKKIAGYSTAGGLATAETVNFALDTGWSIFRRVTAIFTAAI</sequence>